<reference evidence="1" key="1">
    <citation type="journal article" date="2023" name="Plant J.">
        <title>The genome of the king protea, Protea cynaroides.</title>
        <authorList>
            <person name="Chang J."/>
            <person name="Duong T.A."/>
            <person name="Schoeman C."/>
            <person name="Ma X."/>
            <person name="Roodt D."/>
            <person name="Barker N."/>
            <person name="Li Z."/>
            <person name="Van de Peer Y."/>
            <person name="Mizrachi E."/>
        </authorList>
    </citation>
    <scope>NUCLEOTIDE SEQUENCE</scope>
    <source>
        <tissue evidence="1">Young leaves</tissue>
    </source>
</reference>
<keyword evidence="2" id="KW-1185">Reference proteome</keyword>
<comment type="caution">
    <text evidence="1">The sequence shown here is derived from an EMBL/GenBank/DDBJ whole genome shotgun (WGS) entry which is preliminary data.</text>
</comment>
<dbReference type="Proteomes" id="UP001141806">
    <property type="component" value="Unassembled WGS sequence"/>
</dbReference>
<evidence type="ECO:0000313" key="2">
    <source>
        <dbReference type="Proteomes" id="UP001141806"/>
    </source>
</evidence>
<proteinExistence type="predicted"/>
<dbReference type="EMBL" id="JAMYWD010000007">
    <property type="protein sequence ID" value="KAJ4966752.1"/>
    <property type="molecule type" value="Genomic_DNA"/>
</dbReference>
<gene>
    <name evidence="1" type="ORF">NE237_018601</name>
</gene>
<evidence type="ECO:0000313" key="1">
    <source>
        <dbReference type="EMBL" id="KAJ4966752.1"/>
    </source>
</evidence>
<organism evidence="1 2">
    <name type="scientific">Protea cynaroides</name>
    <dbReference type="NCBI Taxonomy" id="273540"/>
    <lineage>
        <taxon>Eukaryota</taxon>
        <taxon>Viridiplantae</taxon>
        <taxon>Streptophyta</taxon>
        <taxon>Embryophyta</taxon>
        <taxon>Tracheophyta</taxon>
        <taxon>Spermatophyta</taxon>
        <taxon>Magnoliopsida</taxon>
        <taxon>Proteales</taxon>
        <taxon>Proteaceae</taxon>
        <taxon>Protea</taxon>
    </lineage>
</organism>
<name>A0A9Q0KA74_9MAGN</name>
<protein>
    <submittedName>
        <fullName evidence="1">Uncharacterized protein</fullName>
    </submittedName>
</protein>
<accession>A0A9Q0KA74</accession>
<sequence>MVVDQYRIEKKGLNLNEAWVDGVAIRALKPVNLGMTPSKDSHRCESSLFLSRPLVLGTIRLGSGSATKLLCEVGDQAGDYCSCCLQAELLSKGSIQGIAGIREEEERTS</sequence>
<dbReference type="AlphaFoldDB" id="A0A9Q0KA74"/>